<dbReference type="Gene3D" id="2.60.120.10">
    <property type="entry name" value="Jelly Rolls"/>
    <property type="match status" value="1"/>
</dbReference>
<dbReference type="InterPro" id="IPR000595">
    <property type="entry name" value="cNMP-bd_dom"/>
</dbReference>
<evidence type="ECO:0000259" key="4">
    <source>
        <dbReference type="Pfam" id="PF13545"/>
    </source>
</evidence>
<keyword evidence="6" id="KW-1185">Reference proteome</keyword>
<keyword evidence="1" id="KW-0805">Transcription regulation</keyword>
<dbReference type="InterPro" id="IPR012318">
    <property type="entry name" value="HTH_CRP"/>
</dbReference>
<reference evidence="5 6" key="1">
    <citation type="journal article" date="2018" name="Int. J. Syst. Evol. Microbiol.">
        <title>Mesosutterella multiformis gen. nov., sp. nov., a member of the family Sutterellaceae and Sutterella megalosphaeroides sp. nov., isolated from human faeces.</title>
        <authorList>
            <person name="Sakamoto M."/>
            <person name="Ikeyama N."/>
            <person name="Kunihiro T."/>
            <person name="Iino T."/>
            <person name="Yuki M."/>
            <person name="Ohkuma M."/>
        </authorList>
    </citation>
    <scope>NUCLEOTIDE SEQUENCE [LARGE SCALE GENOMIC DNA]</scope>
    <source>
        <strain evidence="5 6">6FBBBH3</strain>
    </source>
</reference>
<dbReference type="InterPro" id="IPR014710">
    <property type="entry name" value="RmlC-like_jellyroll"/>
</dbReference>
<sequence>MSASSYAAMTEISLDVFPCVYGSIPWLVPPDEPEAVAFLLEHGTPVVFERGESIFFGEKQLVFLIESGLVATLPGRAADYRRAVGLFGPHTILGAVRALGRGSRGMPLDARTLTRVSARSLPIGDFLAAVEAKPELHIRMLQNCVRKSENQLEGVIVNDLLPVGVRLLVLLEVLMRAGGAPEEPEAGFVPLPFDVTVSDLATIVHATREMTSRLLSDAVREGLLDKKGRHLYVDRQRVAHGIVLARRDPKGICDA</sequence>
<keyword evidence="3" id="KW-0804">Transcription</keyword>
<dbReference type="CDD" id="cd00038">
    <property type="entry name" value="CAP_ED"/>
    <property type="match status" value="1"/>
</dbReference>
<keyword evidence="2" id="KW-0238">DNA-binding</keyword>
<evidence type="ECO:0000256" key="1">
    <source>
        <dbReference type="ARBA" id="ARBA00023015"/>
    </source>
</evidence>
<proteinExistence type="predicted"/>
<dbReference type="EMBL" id="AP018786">
    <property type="protein sequence ID" value="BBF23944.1"/>
    <property type="molecule type" value="Genomic_DNA"/>
</dbReference>
<evidence type="ECO:0000313" key="6">
    <source>
        <dbReference type="Proteomes" id="UP000271003"/>
    </source>
</evidence>
<evidence type="ECO:0000256" key="2">
    <source>
        <dbReference type="ARBA" id="ARBA00023125"/>
    </source>
</evidence>
<dbReference type="InterPro" id="IPR036390">
    <property type="entry name" value="WH_DNA-bd_sf"/>
</dbReference>
<dbReference type="Pfam" id="PF13545">
    <property type="entry name" value="HTH_Crp_2"/>
    <property type="match status" value="1"/>
</dbReference>
<organism evidence="5 6">
    <name type="scientific">Sutterella megalosphaeroides</name>
    <dbReference type="NCBI Taxonomy" id="2494234"/>
    <lineage>
        <taxon>Bacteria</taxon>
        <taxon>Pseudomonadati</taxon>
        <taxon>Pseudomonadota</taxon>
        <taxon>Betaproteobacteria</taxon>
        <taxon>Burkholderiales</taxon>
        <taxon>Sutterellaceae</taxon>
        <taxon>Sutterella</taxon>
    </lineage>
</organism>
<dbReference type="RefSeq" id="WP_123957694.1">
    <property type="nucleotide sequence ID" value="NZ_AP018786.1"/>
</dbReference>
<dbReference type="Proteomes" id="UP000271003">
    <property type="component" value="Chromosome"/>
</dbReference>
<name>A0A2Z6IBY2_9BURK</name>
<gene>
    <name evidence="5" type="ORF">SUTMEG_18350</name>
</gene>
<dbReference type="SUPFAM" id="SSF51206">
    <property type="entry name" value="cAMP-binding domain-like"/>
    <property type="match status" value="1"/>
</dbReference>
<accession>A0A2Z6IBY2</accession>
<dbReference type="GO" id="GO:0006355">
    <property type="term" value="P:regulation of DNA-templated transcription"/>
    <property type="evidence" value="ECO:0007669"/>
    <property type="project" value="InterPro"/>
</dbReference>
<feature type="domain" description="HTH crp-type" evidence="4">
    <location>
        <begin position="186"/>
        <end position="235"/>
    </location>
</feature>
<dbReference type="InterPro" id="IPR018490">
    <property type="entry name" value="cNMP-bd_dom_sf"/>
</dbReference>
<dbReference type="SUPFAM" id="SSF46785">
    <property type="entry name" value="Winged helix' DNA-binding domain"/>
    <property type="match status" value="1"/>
</dbReference>
<dbReference type="KEGG" id="sutt:SUTMEG_18350"/>
<evidence type="ECO:0000313" key="5">
    <source>
        <dbReference type="EMBL" id="BBF23944.1"/>
    </source>
</evidence>
<evidence type="ECO:0000256" key="3">
    <source>
        <dbReference type="ARBA" id="ARBA00023163"/>
    </source>
</evidence>
<protein>
    <recommendedName>
        <fullName evidence="4">HTH crp-type domain-containing protein</fullName>
    </recommendedName>
</protein>
<dbReference type="AlphaFoldDB" id="A0A2Z6IBY2"/>
<dbReference type="GO" id="GO:0003677">
    <property type="term" value="F:DNA binding"/>
    <property type="evidence" value="ECO:0007669"/>
    <property type="project" value="UniProtKB-KW"/>
</dbReference>
<dbReference type="OrthoDB" id="9155229at2"/>